<dbReference type="Pfam" id="PF03553">
    <property type="entry name" value="Na_H_antiporter"/>
    <property type="match status" value="1"/>
</dbReference>
<dbReference type="InterPro" id="IPR052180">
    <property type="entry name" value="NhaC_Na-H+_Antiporter"/>
</dbReference>
<dbReference type="PANTHER" id="PTHR33451">
    <property type="entry name" value="MALATE-2H(+)/NA(+)-LACTATE ANTIPORTER"/>
    <property type="match status" value="1"/>
</dbReference>
<feature type="region of interest" description="Disordered" evidence="9">
    <location>
        <begin position="460"/>
        <end position="484"/>
    </location>
</feature>
<evidence type="ECO:0000256" key="10">
    <source>
        <dbReference type="SAM" id="Phobius"/>
    </source>
</evidence>
<feature type="transmembrane region" description="Helical" evidence="10">
    <location>
        <begin position="110"/>
        <end position="133"/>
    </location>
</feature>
<dbReference type="Proteomes" id="UP000199433">
    <property type="component" value="Unassembled WGS sequence"/>
</dbReference>
<dbReference type="NCBIfam" id="TIGR00931">
    <property type="entry name" value="antiport_nhaC"/>
    <property type="match status" value="1"/>
</dbReference>
<keyword evidence="5 10" id="KW-0812">Transmembrane</keyword>
<evidence type="ECO:0000256" key="5">
    <source>
        <dbReference type="ARBA" id="ARBA00022692"/>
    </source>
</evidence>
<dbReference type="InterPro" id="IPR018461">
    <property type="entry name" value="Na/H_Antiport_NhaC-like_C"/>
</dbReference>
<dbReference type="GO" id="GO:0005886">
    <property type="term" value="C:plasma membrane"/>
    <property type="evidence" value="ECO:0007669"/>
    <property type="project" value="UniProtKB-SubCell"/>
</dbReference>
<dbReference type="InterPro" id="IPR004770">
    <property type="entry name" value="Na/H_antiport_NhaC"/>
</dbReference>
<dbReference type="EMBL" id="FNFK01000009">
    <property type="protein sequence ID" value="SDJ99350.1"/>
    <property type="molecule type" value="Genomic_DNA"/>
</dbReference>
<keyword evidence="13" id="KW-1185">Reference proteome</keyword>
<feature type="domain" description="Na+/H+ antiporter NhaC-like C-terminal" evidence="11">
    <location>
        <begin position="161"/>
        <end position="454"/>
    </location>
</feature>
<keyword evidence="3" id="KW-0050">Antiport</keyword>
<reference evidence="13" key="1">
    <citation type="submission" date="2016-10" db="EMBL/GenBank/DDBJ databases">
        <authorList>
            <person name="Varghese N."/>
            <person name="Submissions S."/>
        </authorList>
    </citation>
    <scope>NUCLEOTIDE SEQUENCE [LARGE SCALE GENOMIC DNA]</scope>
    <source>
        <strain evidence="13">DSM 19181</strain>
    </source>
</reference>
<evidence type="ECO:0000256" key="9">
    <source>
        <dbReference type="SAM" id="MobiDB-lite"/>
    </source>
</evidence>
<evidence type="ECO:0000259" key="11">
    <source>
        <dbReference type="Pfam" id="PF03553"/>
    </source>
</evidence>
<feature type="transmembrane region" description="Helical" evidence="10">
    <location>
        <begin position="236"/>
        <end position="255"/>
    </location>
</feature>
<evidence type="ECO:0000256" key="3">
    <source>
        <dbReference type="ARBA" id="ARBA00022449"/>
    </source>
</evidence>
<dbReference type="GO" id="GO:0015297">
    <property type="term" value="F:antiporter activity"/>
    <property type="evidence" value="ECO:0007669"/>
    <property type="project" value="UniProtKB-KW"/>
</dbReference>
<feature type="transmembrane region" description="Helical" evidence="10">
    <location>
        <begin position="12"/>
        <end position="31"/>
    </location>
</feature>
<evidence type="ECO:0000256" key="1">
    <source>
        <dbReference type="ARBA" id="ARBA00004651"/>
    </source>
</evidence>
<evidence type="ECO:0000256" key="6">
    <source>
        <dbReference type="ARBA" id="ARBA00022989"/>
    </source>
</evidence>
<feature type="transmembrane region" description="Helical" evidence="10">
    <location>
        <begin position="403"/>
        <end position="427"/>
    </location>
</feature>
<dbReference type="AlphaFoldDB" id="A0A1G8YBB9"/>
<feature type="transmembrane region" description="Helical" evidence="10">
    <location>
        <begin position="38"/>
        <end position="56"/>
    </location>
</feature>
<feature type="compositionally biased region" description="Basic residues" evidence="9">
    <location>
        <begin position="466"/>
        <end position="477"/>
    </location>
</feature>
<comment type="similarity">
    <text evidence="8">Belongs to the NhaC Na(+)/H(+) (TC 2.A.35) antiporter family.</text>
</comment>
<accession>A0A1G8YBB9</accession>
<feature type="transmembrane region" description="Helical" evidence="10">
    <location>
        <begin position="314"/>
        <end position="332"/>
    </location>
</feature>
<gene>
    <name evidence="12" type="ORF">SAMN04488098_100915</name>
</gene>
<evidence type="ECO:0000313" key="12">
    <source>
        <dbReference type="EMBL" id="SDJ99350.1"/>
    </source>
</evidence>
<dbReference type="PANTHER" id="PTHR33451:SF3">
    <property type="entry name" value="MALATE-2H(+)_NA(+)-LACTATE ANTIPORTER"/>
    <property type="match status" value="1"/>
</dbReference>
<organism evidence="12 13">
    <name type="scientific">Alkalibacterium thalassium</name>
    <dbReference type="NCBI Taxonomy" id="426701"/>
    <lineage>
        <taxon>Bacteria</taxon>
        <taxon>Bacillati</taxon>
        <taxon>Bacillota</taxon>
        <taxon>Bacilli</taxon>
        <taxon>Lactobacillales</taxon>
        <taxon>Carnobacteriaceae</taxon>
        <taxon>Alkalibacterium</taxon>
    </lineage>
</organism>
<feature type="transmembrane region" description="Helical" evidence="10">
    <location>
        <begin position="352"/>
        <end position="382"/>
    </location>
</feature>
<evidence type="ECO:0000256" key="7">
    <source>
        <dbReference type="ARBA" id="ARBA00023136"/>
    </source>
</evidence>
<evidence type="ECO:0000313" key="13">
    <source>
        <dbReference type="Proteomes" id="UP000199433"/>
    </source>
</evidence>
<comment type="subcellular location">
    <subcellularLocation>
        <location evidence="1">Cell membrane</location>
        <topology evidence="1">Multi-pass membrane protein</topology>
    </subcellularLocation>
</comment>
<feature type="transmembrane region" description="Helical" evidence="10">
    <location>
        <begin position="76"/>
        <end position="103"/>
    </location>
</feature>
<dbReference type="RefSeq" id="WP_091265598.1">
    <property type="nucleotide sequence ID" value="NZ_FNFK01000009.1"/>
</dbReference>
<keyword evidence="6 10" id="KW-1133">Transmembrane helix</keyword>
<proteinExistence type="inferred from homology"/>
<dbReference type="OrthoDB" id="9762978at2"/>
<protein>
    <submittedName>
        <fullName evidence="12">Transporter, NhaC family</fullName>
    </submittedName>
</protein>
<evidence type="ECO:0000256" key="2">
    <source>
        <dbReference type="ARBA" id="ARBA00022448"/>
    </source>
</evidence>
<keyword evidence="4" id="KW-1003">Cell membrane</keyword>
<feature type="transmembrane region" description="Helical" evidence="10">
    <location>
        <begin position="433"/>
        <end position="456"/>
    </location>
</feature>
<feature type="transmembrane region" description="Helical" evidence="10">
    <location>
        <begin position="261"/>
        <end position="280"/>
    </location>
</feature>
<keyword evidence="2" id="KW-0813">Transport</keyword>
<evidence type="ECO:0000256" key="4">
    <source>
        <dbReference type="ARBA" id="ARBA00022475"/>
    </source>
</evidence>
<keyword evidence="7 10" id="KW-0472">Membrane</keyword>
<name>A0A1G8YBB9_9LACT</name>
<feature type="transmembrane region" description="Helical" evidence="10">
    <location>
        <begin position="193"/>
        <end position="215"/>
    </location>
</feature>
<sequence>MQNTEVKKPGFLFALAILLTIISVISIGILVFEAPIQVLMFIAMFIMIPFMLKLGYTYANVQNVLFKSMGQSLESVLILINVGILIGTWIASGTVPALVYYGINMISPRFFLLTTLIFTAVVATTTGTSWGAIGTAGVAMMGVGQTIGVPSGITAGAILSGAYFGDKVSPLSDTTNLTPTVTGASLFAHIKHMIYTAVPSFILTAIIFTVIGLRYSIDSIDSSQTDELLQQLSGNFTINWVSLTPILFLVGMMLWKKPAVISIFSAAMYGGLLAVFYQGYTLSSVFNIMYDGYTTDYGNETVNELLQRGGITDMLPLIALFLFALGLGGMLAESGVLESLLDSFAHKIQSHFSLTLLTLLFGYFTLAIGGAIYFSSVMTGTIMKPLYDRMNLKPENLSRTVEAAATLSGTLFPWVGAGLFATTTLGIPVIEYLPFTFLAFITPVITLIYAATGFTMTEKEEPLHKKSERKQKNKVSGKAHLTNA</sequence>
<evidence type="ECO:0000256" key="8">
    <source>
        <dbReference type="ARBA" id="ARBA00038435"/>
    </source>
</evidence>